<dbReference type="Proteomes" id="UP001596270">
    <property type="component" value="Unassembled WGS sequence"/>
</dbReference>
<feature type="region of interest" description="Disordered" evidence="1">
    <location>
        <begin position="1"/>
        <end position="20"/>
    </location>
</feature>
<sequence length="318" mass="36137">MSYDETTHPPASHISPRKEGFNFLPPPPDFTLFRYEAAVDWLEVEIETETPTQPWTVADKLGIPHSKLVDDGPGHAGTIFKAKFQDPLSWAFVQKSIENSGLKLSKTPRLTQLEISFDAYPKDATRRQTNELLAHFLWFGAELRGENIRAFVEGRPEGTNDISSYNGWLRALETKTIYIGSQKRVHSRPQDPLSWRLYYKHTDAGLEIPPEQHRARIEMTLCGSALPAGTLDELAVFDLQKLTKYLKFRKLKPEIPAVLESTLAKFPLGSFQVRKRRQGGGERRFHLATAADPVLNGKAYDALRNLNRRMKRQVKGKS</sequence>
<name>A0ABW1TYK8_9BURK</name>
<comment type="caution">
    <text evidence="2">The sequence shown here is derived from an EMBL/GenBank/DDBJ whole genome shotgun (WGS) entry which is preliminary data.</text>
</comment>
<evidence type="ECO:0000256" key="1">
    <source>
        <dbReference type="SAM" id="MobiDB-lite"/>
    </source>
</evidence>
<evidence type="ECO:0000313" key="3">
    <source>
        <dbReference type="Proteomes" id="UP001596270"/>
    </source>
</evidence>
<proteinExistence type="predicted"/>
<keyword evidence="3" id="KW-1185">Reference proteome</keyword>
<dbReference type="RefSeq" id="WP_371438875.1">
    <property type="nucleotide sequence ID" value="NZ_JBHSRS010000060.1"/>
</dbReference>
<evidence type="ECO:0000313" key="2">
    <source>
        <dbReference type="EMBL" id="MFC6282044.1"/>
    </source>
</evidence>
<organism evidence="2 3">
    <name type="scientific">Polaromonas aquatica</name>
    <dbReference type="NCBI Taxonomy" id="332657"/>
    <lineage>
        <taxon>Bacteria</taxon>
        <taxon>Pseudomonadati</taxon>
        <taxon>Pseudomonadota</taxon>
        <taxon>Betaproteobacteria</taxon>
        <taxon>Burkholderiales</taxon>
        <taxon>Comamonadaceae</taxon>
        <taxon>Polaromonas</taxon>
    </lineage>
</organism>
<dbReference type="EMBL" id="JBHSRS010000060">
    <property type="protein sequence ID" value="MFC6282044.1"/>
    <property type="molecule type" value="Genomic_DNA"/>
</dbReference>
<accession>A0ABW1TYK8</accession>
<reference evidence="3" key="1">
    <citation type="journal article" date="2019" name="Int. J. Syst. Evol. Microbiol.">
        <title>The Global Catalogue of Microorganisms (GCM) 10K type strain sequencing project: providing services to taxonomists for standard genome sequencing and annotation.</title>
        <authorList>
            <consortium name="The Broad Institute Genomics Platform"/>
            <consortium name="The Broad Institute Genome Sequencing Center for Infectious Disease"/>
            <person name="Wu L."/>
            <person name="Ma J."/>
        </authorList>
    </citation>
    <scope>NUCLEOTIDE SEQUENCE [LARGE SCALE GENOMIC DNA]</scope>
    <source>
        <strain evidence="3">CCUG 39402</strain>
    </source>
</reference>
<protein>
    <submittedName>
        <fullName evidence="2">Uncharacterized protein</fullName>
    </submittedName>
</protein>
<gene>
    <name evidence="2" type="ORF">ACFQND_12480</name>
</gene>